<reference evidence="2 3" key="1">
    <citation type="submission" date="2021-06" db="EMBL/GenBank/DDBJ databases">
        <authorList>
            <person name="Palmer J.M."/>
        </authorList>
    </citation>
    <scope>NUCLEOTIDE SEQUENCE [LARGE SCALE GENOMIC DNA]</scope>
    <source>
        <strain evidence="2 3">AS_MEX2019</strain>
        <tissue evidence="2">Muscle</tissue>
    </source>
</reference>
<feature type="compositionally biased region" description="Polar residues" evidence="1">
    <location>
        <begin position="68"/>
        <end position="87"/>
    </location>
</feature>
<name>A0ABV0Z0G6_9TELE</name>
<keyword evidence="3" id="KW-1185">Reference proteome</keyword>
<feature type="compositionally biased region" description="Polar residues" evidence="1">
    <location>
        <begin position="107"/>
        <end position="170"/>
    </location>
</feature>
<gene>
    <name evidence="2" type="ORF">AMECASPLE_016766</name>
</gene>
<accession>A0ABV0Z0G6</accession>
<sequence>MWGPGHHGTSEKEDPPCTQRPYMSGSVMEWMRKIPGDGKEWGAKCSPRHPRSPRSTIGGRHWHIHTRANGSNTTKPQKLTGTGSNIQEKPKASNPEPQHPASDQRRCQTPTKRNQLDACSSNQENSPTATKRANPVQHPQQEYTTQKRAHQRQAQNTPRPTVQNQQGTQQRFKHKQCLY</sequence>
<proteinExistence type="predicted"/>
<feature type="region of interest" description="Disordered" evidence="1">
    <location>
        <begin position="1"/>
        <end position="179"/>
    </location>
</feature>
<organism evidence="2 3">
    <name type="scientific">Ameca splendens</name>
    <dbReference type="NCBI Taxonomy" id="208324"/>
    <lineage>
        <taxon>Eukaryota</taxon>
        <taxon>Metazoa</taxon>
        <taxon>Chordata</taxon>
        <taxon>Craniata</taxon>
        <taxon>Vertebrata</taxon>
        <taxon>Euteleostomi</taxon>
        <taxon>Actinopterygii</taxon>
        <taxon>Neopterygii</taxon>
        <taxon>Teleostei</taxon>
        <taxon>Neoteleostei</taxon>
        <taxon>Acanthomorphata</taxon>
        <taxon>Ovalentaria</taxon>
        <taxon>Atherinomorphae</taxon>
        <taxon>Cyprinodontiformes</taxon>
        <taxon>Goodeidae</taxon>
        <taxon>Ameca</taxon>
    </lineage>
</organism>
<evidence type="ECO:0000256" key="1">
    <source>
        <dbReference type="SAM" id="MobiDB-lite"/>
    </source>
</evidence>
<dbReference type="EMBL" id="JAHRIP010048256">
    <property type="protein sequence ID" value="MEQ2299590.1"/>
    <property type="molecule type" value="Genomic_DNA"/>
</dbReference>
<evidence type="ECO:0000313" key="3">
    <source>
        <dbReference type="Proteomes" id="UP001469553"/>
    </source>
</evidence>
<evidence type="ECO:0000313" key="2">
    <source>
        <dbReference type="EMBL" id="MEQ2299590.1"/>
    </source>
</evidence>
<feature type="compositionally biased region" description="Basic and acidic residues" evidence="1">
    <location>
        <begin position="30"/>
        <end position="42"/>
    </location>
</feature>
<comment type="caution">
    <text evidence="2">The sequence shown here is derived from an EMBL/GenBank/DDBJ whole genome shotgun (WGS) entry which is preliminary data.</text>
</comment>
<dbReference type="Proteomes" id="UP001469553">
    <property type="component" value="Unassembled WGS sequence"/>
</dbReference>
<protein>
    <submittedName>
        <fullName evidence="2">Uncharacterized protein</fullName>
    </submittedName>
</protein>